<gene>
    <name evidence="2" type="ORF">AKJ56_00710</name>
</gene>
<evidence type="ECO:0000313" key="2">
    <source>
        <dbReference type="EMBL" id="KXB08618.1"/>
    </source>
</evidence>
<keyword evidence="1" id="KW-0472">Membrane</keyword>
<dbReference type="EMBL" id="LHYJ01000007">
    <property type="protein sequence ID" value="KXB08618.1"/>
    <property type="molecule type" value="Genomic_DNA"/>
</dbReference>
<keyword evidence="3" id="KW-1185">Reference proteome</keyword>
<comment type="caution">
    <text evidence="2">The sequence shown here is derived from an EMBL/GenBank/DDBJ whole genome shotgun (WGS) entry which is preliminary data.</text>
</comment>
<evidence type="ECO:0000256" key="1">
    <source>
        <dbReference type="SAM" id="Phobius"/>
    </source>
</evidence>
<feature type="transmembrane region" description="Helical" evidence="1">
    <location>
        <begin position="82"/>
        <end position="111"/>
    </location>
</feature>
<evidence type="ECO:0000313" key="3">
    <source>
        <dbReference type="Proteomes" id="UP000070175"/>
    </source>
</evidence>
<sequence>MAIAVQKLAKGTVERMEKAVDKGNDTATFVILIIMALANDFSDWLIIGSIPVLGDIVDVFTGLVLTMFLWNVGGFIKWKVRGIIWICSGLELIPMVDILPTFTISVLWAWYKVRKHAKEGESGLEILSKKGSVDEETAEKFKND</sequence>
<keyword evidence="1" id="KW-0812">Transmembrane</keyword>
<dbReference type="AlphaFoldDB" id="A0A133VQB1"/>
<proteinExistence type="predicted"/>
<keyword evidence="1" id="KW-1133">Transmembrane helix</keyword>
<protein>
    <submittedName>
        <fullName evidence="2">Uncharacterized protein</fullName>
    </submittedName>
</protein>
<accession>A0A133VQB1</accession>
<dbReference type="Proteomes" id="UP000070175">
    <property type="component" value="Unassembled WGS sequence"/>
</dbReference>
<feature type="transmembrane region" description="Helical" evidence="1">
    <location>
        <begin position="59"/>
        <end position="76"/>
    </location>
</feature>
<reference evidence="2 3" key="1">
    <citation type="journal article" date="2016" name="Sci. Rep.">
        <title>Metabolic traits of an uncultured archaeal lineage -MSBL1- from brine pools of the Red Sea.</title>
        <authorList>
            <person name="Mwirichia R."/>
            <person name="Alam I."/>
            <person name="Rashid M."/>
            <person name="Vinu M."/>
            <person name="Ba-Alawi W."/>
            <person name="Anthony Kamau A."/>
            <person name="Kamanda Ngugi D."/>
            <person name="Goker M."/>
            <person name="Klenk H.P."/>
            <person name="Bajic V."/>
            <person name="Stingl U."/>
        </authorList>
    </citation>
    <scope>NUCLEOTIDE SEQUENCE [LARGE SCALE GENOMIC DNA]</scope>
    <source>
        <strain evidence="2">SCGC-AAA382N08</strain>
    </source>
</reference>
<feature type="transmembrane region" description="Helical" evidence="1">
    <location>
        <begin position="26"/>
        <end position="47"/>
    </location>
</feature>
<organism evidence="2 3">
    <name type="scientific">candidate division MSBL1 archaeon SCGC-AAA382N08</name>
    <dbReference type="NCBI Taxonomy" id="1698285"/>
    <lineage>
        <taxon>Archaea</taxon>
        <taxon>Methanobacteriati</taxon>
        <taxon>Methanobacteriota</taxon>
        <taxon>candidate division MSBL1</taxon>
    </lineage>
</organism>
<name>A0A133VQB1_9EURY</name>